<organism evidence="3 4">
    <name type="scientific">Herbidospora galbida</name>
    <dbReference type="NCBI Taxonomy" id="2575442"/>
    <lineage>
        <taxon>Bacteria</taxon>
        <taxon>Bacillati</taxon>
        <taxon>Actinomycetota</taxon>
        <taxon>Actinomycetes</taxon>
        <taxon>Streptosporangiales</taxon>
        <taxon>Streptosporangiaceae</taxon>
        <taxon>Herbidospora</taxon>
    </lineage>
</organism>
<keyword evidence="1" id="KW-1133">Transmembrane helix</keyword>
<keyword evidence="1" id="KW-0812">Transmembrane</keyword>
<evidence type="ECO:0000313" key="3">
    <source>
        <dbReference type="EMBL" id="TKK83974.1"/>
    </source>
</evidence>
<accession>A0A4U3M7K7</accession>
<dbReference type="Proteomes" id="UP000308705">
    <property type="component" value="Unassembled WGS sequence"/>
</dbReference>
<evidence type="ECO:0000256" key="2">
    <source>
        <dbReference type="SAM" id="SignalP"/>
    </source>
</evidence>
<protein>
    <submittedName>
        <fullName evidence="3">Uncharacterized protein</fullName>
    </submittedName>
</protein>
<keyword evidence="4" id="KW-1185">Reference proteome</keyword>
<feature type="transmembrane region" description="Helical" evidence="1">
    <location>
        <begin position="58"/>
        <end position="77"/>
    </location>
</feature>
<feature type="chain" id="PRO_5038973528" evidence="2">
    <location>
        <begin position="25"/>
        <end position="160"/>
    </location>
</feature>
<evidence type="ECO:0000313" key="4">
    <source>
        <dbReference type="Proteomes" id="UP000308705"/>
    </source>
</evidence>
<keyword evidence="1" id="KW-0472">Membrane</keyword>
<evidence type="ECO:0000256" key="1">
    <source>
        <dbReference type="SAM" id="Phobius"/>
    </source>
</evidence>
<dbReference type="RefSeq" id="WP_137250781.1">
    <property type="nucleotide sequence ID" value="NZ_SZQA01000039.1"/>
</dbReference>
<comment type="caution">
    <text evidence="3">The sequence shown here is derived from an EMBL/GenBank/DDBJ whole genome shotgun (WGS) entry which is preliminary data.</text>
</comment>
<keyword evidence="2" id="KW-0732">Signal</keyword>
<feature type="transmembrane region" description="Helical" evidence="1">
    <location>
        <begin position="89"/>
        <end position="109"/>
    </location>
</feature>
<dbReference type="EMBL" id="SZQA01000039">
    <property type="protein sequence ID" value="TKK83974.1"/>
    <property type="molecule type" value="Genomic_DNA"/>
</dbReference>
<sequence>MSWRSLTYFALAFCVSMANLAANAGGPMWPTVYRDPDGECGYVPEDTEAGLSVDQVVAVSSAPVIVAAGLVVLAVAITRGRARLGRVTVRALAGVLLLTGGFGTVLFVVNLLTHSDCYYGLGGDLGELVYYLAPAVPPAVAATAMVLASAPEDRSVGPRG</sequence>
<dbReference type="OrthoDB" id="9987997at2"/>
<gene>
    <name evidence="3" type="ORF">FDA94_31925</name>
</gene>
<feature type="transmembrane region" description="Helical" evidence="1">
    <location>
        <begin position="129"/>
        <end position="150"/>
    </location>
</feature>
<name>A0A4U3M7K7_9ACTN</name>
<dbReference type="AlphaFoldDB" id="A0A4U3M7K7"/>
<reference evidence="3 4" key="1">
    <citation type="submission" date="2019-04" db="EMBL/GenBank/DDBJ databases">
        <title>Herbidospora sp. NEAU-GS14.nov., a novel actinomycete isolated from soil.</title>
        <authorList>
            <person name="Han L."/>
        </authorList>
    </citation>
    <scope>NUCLEOTIDE SEQUENCE [LARGE SCALE GENOMIC DNA]</scope>
    <source>
        <strain evidence="3 4">NEAU-GS14</strain>
    </source>
</reference>
<feature type="signal peptide" evidence="2">
    <location>
        <begin position="1"/>
        <end position="24"/>
    </location>
</feature>
<proteinExistence type="predicted"/>